<dbReference type="EMBL" id="CYSR01000003">
    <property type="protein sequence ID" value="CUH98264.1"/>
    <property type="molecule type" value="Genomic_DNA"/>
</dbReference>
<dbReference type="InterPro" id="IPR038488">
    <property type="entry name" value="Integrase_DNA-bd_sf"/>
</dbReference>
<dbReference type="InterPro" id="IPR011010">
    <property type="entry name" value="DNA_brk_join_enz"/>
</dbReference>
<evidence type="ECO:0000313" key="6">
    <source>
        <dbReference type="Proteomes" id="UP000051326"/>
    </source>
</evidence>
<accession>A0A0P1HLW4</accession>
<keyword evidence="2" id="KW-0229">DNA integration</keyword>
<dbReference type="Proteomes" id="UP000051326">
    <property type="component" value="Unassembled WGS sequence"/>
</dbReference>
<gene>
    <name evidence="5" type="ORF">PHA8399_00378</name>
</gene>
<dbReference type="Pfam" id="PF00589">
    <property type="entry name" value="Phage_integrase"/>
    <property type="match status" value="1"/>
</dbReference>
<name>A0A0P1HLW4_9RHOB</name>
<dbReference type="SUPFAM" id="SSF56349">
    <property type="entry name" value="DNA breaking-rejoining enzymes"/>
    <property type="match status" value="1"/>
</dbReference>
<sequence>MAATALTDAFIRKIQIDHRKDFVDARQPGLTLRVTPTGKKTFSVRVRSLDGIEQRITIGSYPDISLKSAREIAAEKRAEVRKIIGNLNHIRRTNQDALRASPTLRELVDEFRAVRTGVRATWTPRREGGKSEAERRIFSVFDPLLDLRAIDITPDDLAAAMRSYSPPSGSPTANGQCSRARAYLMPVFDWAAGREKFRASGLKRLPVLNVPDMRDTADPASADPSITGKRNRVLRREEMEKVLPLLIYPAPTCLAMRMNPAIDMRPIALKFILLTAARLDEVVTMRWRDIDFRRREWLKPSVKMTKGPPSPQLLPLPNAVISLLQRLPGYERRGQESDALVFPSSCDTELQNWDRITKAIHRESKTTNWHRHDLRRTSASLMRLIGVDLGTIDRILGHNIDHDREGTSRALDNYLADLDMEDVEDPQRTALTRLAAVYAKLTGNPS</sequence>
<organism evidence="5 6">
    <name type="scientific">Leisingera aquaemixtae</name>
    <dbReference type="NCBI Taxonomy" id="1396826"/>
    <lineage>
        <taxon>Bacteria</taxon>
        <taxon>Pseudomonadati</taxon>
        <taxon>Pseudomonadota</taxon>
        <taxon>Alphaproteobacteria</taxon>
        <taxon>Rhodobacterales</taxon>
        <taxon>Roseobacteraceae</taxon>
        <taxon>Leisingera</taxon>
    </lineage>
</organism>
<keyword evidence="3" id="KW-0233">DNA recombination</keyword>
<feature type="domain" description="Tyr recombinase" evidence="4">
    <location>
        <begin position="229"/>
        <end position="428"/>
    </location>
</feature>
<dbReference type="Gene3D" id="1.10.443.10">
    <property type="entry name" value="Intergrase catalytic core"/>
    <property type="match status" value="1"/>
</dbReference>
<dbReference type="GO" id="GO:0003677">
    <property type="term" value="F:DNA binding"/>
    <property type="evidence" value="ECO:0007669"/>
    <property type="project" value="InterPro"/>
</dbReference>
<evidence type="ECO:0000256" key="1">
    <source>
        <dbReference type="ARBA" id="ARBA00008857"/>
    </source>
</evidence>
<dbReference type="InterPro" id="IPR050808">
    <property type="entry name" value="Phage_Integrase"/>
</dbReference>
<dbReference type="PANTHER" id="PTHR30629">
    <property type="entry name" value="PROPHAGE INTEGRASE"/>
    <property type="match status" value="1"/>
</dbReference>
<dbReference type="PANTHER" id="PTHR30629:SF2">
    <property type="entry name" value="PROPHAGE INTEGRASE INTS-RELATED"/>
    <property type="match status" value="1"/>
</dbReference>
<dbReference type="AlphaFoldDB" id="A0A0P1HLW4"/>
<dbReference type="PROSITE" id="PS51898">
    <property type="entry name" value="TYR_RECOMBINASE"/>
    <property type="match status" value="1"/>
</dbReference>
<dbReference type="Pfam" id="PF13356">
    <property type="entry name" value="Arm-DNA-bind_3"/>
    <property type="match status" value="1"/>
</dbReference>
<evidence type="ECO:0000313" key="5">
    <source>
        <dbReference type="EMBL" id="CUH98264.1"/>
    </source>
</evidence>
<protein>
    <submittedName>
        <fullName evidence="5">Integrase</fullName>
    </submittedName>
</protein>
<evidence type="ECO:0000256" key="3">
    <source>
        <dbReference type="ARBA" id="ARBA00023172"/>
    </source>
</evidence>
<dbReference type="Gene3D" id="3.30.160.390">
    <property type="entry name" value="Integrase, DNA-binding domain"/>
    <property type="match status" value="1"/>
</dbReference>
<evidence type="ECO:0000259" key="4">
    <source>
        <dbReference type="PROSITE" id="PS51898"/>
    </source>
</evidence>
<reference evidence="5 6" key="1">
    <citation type="submission" date="2015-09" db="EMBL/GenBank/DDBJ databases">
        <authorList>
            <consortium name="Swine Surveillance"/>
        </authorList>
    </citation>
    <scope>NUCLEOTIDE SEQUENCE [LARGE SCALE GENOMIC DNA]</scope>
    <source>
        <strain evidence="5 6">CECT 8399</strain>
    </source>
</reference>
<dbReference type="GO" id="GO:0015074">
    <property type="term" value="P:DNA integration"/>
    <property type="evidence" value="ECO:0007669"/>
    <property type="project" value="UniProtKB-KW"/>
</dbReference>
<dbReference type="InterPro" id="IPR013762">
    <property type="entry name" value="Integrase-like_cat_sf"/>
</dbReference>
<dbReference type="InterPro" id="IPR002104">
    <property type="entry name" value="Integrase_catalytic"/>
</dbReference>
<dbReference type="InterPro" id="IPR025166">
    <property type="entry name" value="Integrase_DNA_bind_dom"/>
</dbReference>
<comment type="similarity">
    <text evidence="1">Belongs to the 'phage' integrase family.</text>
</comment>
<evidence type="ECO:0000256" key="2">
    <source>
        <dbReference type="ARBA" id="ARBA00022908"/>
    </source>
</evidence>
<proteinExistence type="inferred from homology"/>
<dbReference type="GO" id="GO:0006310">
    <property type="term" value="P:DNA recombination"/>
    <property type="evidence" value="ECO:0007669"/>
    <property type="project" value="UniProtKB-KW"/>
</dbReference>